<accession>A0A644XIZ7</accession>
<keyword evidence="5" id="KW-1005">Bacterial flagellum biogenesis</keyword>
<keyword evidence="9" id="KW-0175">Coiled coil</keyword>
<keyword evidence="6" id="KW-0653">Protein transport</keyword>
<evidence type="ECO:0000256" key="6">
    <source>
        <dbReference type="ARBA" id="ARBA00022927"/>
    </source>
</evidence>
<dbReference type="InterPro" id="IPR053716">
    <property type="entry name" value="Flag_assembly_chemotaxis_eff"/>
</dbReference>
<dbReference type="NCBIfam" id="TIGR02473">
    <property type="entry name" value="flagell_FliJ"/>
    <property type="match status" value="1"/>
</dbReference>
<comment type="subcellular location">
    <subcellularLocation>
        <location evidence="1">Cell membrane</location>
        <topology evidence="1">Peripheral membrane protein</topology>
        <orientation evidence="1">Cytoplasmic side</orientation>
    </subcellularLocation>
</comment>
<evidence type="ECO:0000313" key="10">
    <source>
        <dbReference type="EMBL" id="MPM15778.1"/>
    </source>
</evidence>
<evidence type="ECO:0000256" key="8">
    <source>
        <dbReference type="ARBA" id="ARBA00023225"/>
    </source>
</evidence>
<gene>
    <name evidence="10" type="ORF">SDC9_62150</name>
</gene>
<proteinExistence type="predicted"/>
<dbReference type="Gene3D" id="1.10.287.1700">
    <property type="match status" value="1"/>
</dbReference>
<evidence type="ECO:0000256" key="7">
    <source>
        <dbReference type="ARBA" id="ARBA00023136"/>
    </source>
</evidence>
<dbReference type="GO" id="GO:0071973">
    <property type="term" value="P:bacterial-type flagellum-dependent cell motility"/>
    <property type="evidence" value="ECO:0007669"/>
    <property type="project" value="InterPro"/>
</dbReference>
<keyword evidence="7" id="KW-0472">Membrane</keyword>
<dbReference type="GO" id="GO:0009288">
    <property type="term" value="C:bacterial-type flagellum"/>
    <property type="evidence" value="ECO:0007669"/>
    <property type="project" value="InterPro"/>
</dbReference>
<dbReference type="Pfam" id="PF02050">
    <property type="entry name" value="FliJ"/>
    <property type="match status" value="1"/>
</dbReference>
<dbReference type="AlphaFoldDB" id="A0A644XIZ7"/>
<evidence type="ECO:0008006" key="11">
    <source>
        <dbReference type="Google" id="ProtNLM"/>
    </source>
</evidence>
<keyword evidence="2" id="KW-0813">Transport</keyword>
<evidence type="ECO:0000256" key="1">
    <source>
        <dbReference type="ARBA" id="ARBA00004413"/>
    </source>
</evidence>
<keyword evidence="3" id="KW-1003">Cell membrane</keyword>
<comment type="caution">
    <text evidence="10">The sequence shown here is derived from an EMBL/GenBank/DDBJ whole genome shotgun (WGS) entry which is preliminary data.</text>
</comment>
<dbReference type="GO" id="GO:0005886">
    <property type="term" value="C:plasma membrane"/>
    <property type="evidence" value="ECO:0007669"/>
    <property type="project" value="UniProtKB-SubCell"/>
</dbReference>
<dbReference type="InterPro" id="IPR012823">
    <property type="entry name" value="Flagell_FliJ"/>
</dbReference>
<evidence type="ECO:0000256" key="9">
    <source>
        <dbReference type="SAM" id="Coils"/>
    </source>
</evidence>
<keyword evidence="4" id="KW-0145">Chemotaxis</keyword>
<keyword evidence="8" id="KW-1006">Bacterial flagellum protein export</keyword>
<evidence type="ECO:0000256" key="4">
    <source>
        <dbReference type="ARBA" id="ARBA00022500"/>
    </source>
</evidence>
<evidence type="ECO:0000256" key="2">
    <source>
        <dbReference type="ARBA" id="ARBA00022448"/>
    </source>
</evidence>
<evidence type="ECO:0000256" key="5">
    <source>
        <dbReference type="ARBA" id="ARBA00022795"/>
    </source>
</evidence>
<feature type="coiled-coil region" evidence="9">
    <location>
        <begin position="12"/>
        <end position="39"/>
    </location>
</feature>
<reference evidence="10" key="1">
    <citation type="submission" date="2019-08" db="EMBL/GenBank/DDBJ databases">
        <authorList>
            <person name="Kucharzyk K."/>
            <person name="Murdoch R.W."/>
            <person name="Higgins S."/>
            <person name="Loffler F."/>
        </authorList>
    </citation>
    <scope>NUCLEOTIDE SEQUENCE</scope>
</reference>
<dbReference type="GO" id="GO:0015031">
    <property type="term" value="P:protein transport"/>
    <property type="evidence" value="ECO:0007669"/>
    <property type="project" value="UniProtKB-KW"/>
</dbReference>
<name>A0A644XIZ7_9ZZZZ</name>
<protein>
    <recommendedName>
        <fullName evidence="11">Flagellar FliJ protein</fullName>
    </recommendedName>
</protein>
<feature type="coiled-coil region" evidence="9">
    <location>
        <begin position="74"/>
        <end position="137"/>
    </location>
</feature>
<organism evidence="10">
    <name type="scientific">bioreactor metagenome</name>
    <dbReference type="NCBI Taxonomy" id="1076179"/>
    <lineage>
        <taxon>unclassified sequences</taxon>
        <taxon>metagenomes</taxon>
        <taxon>ecological metagenomes</taxon>
    </lineage>
</organism>
<evidence type="ECO:0000256" key="3">
    <source>
        <dbReference type="ARBA" id="ARBA00022475"/>
    </source>
</evidence>
<dbReference type="EMBL" id="VSSQ01002497">
    <property type="protein sequence ID" value="MPM15778.1"/>
    <property type="molecule type" value="Genomic_DNA"/>
</dbReference>
<dbReference type="GO" id="GO:0044781">
    <property type="term" value="P:bacterial-type flagellum organization"/>
    <property type="evidence" value="ECO:0007669"/>
    <property type="project" value="UniProtKB-KW"/>
</dbReference>
<dbReference type="GO" id="GO:0006935">
    <property type="term" value="P:chemotaxis"/>
    <property type="evidence" value="ECO:0007669"/>
    <property type="project" value="UniProtKB-KW"/>
</dbReference>
<sequence>MKRFVFSLDALFELKKNLKDKIQAEYAQAEAALDKALCVKVALDKVYMDENERYEQKAQRGITAADAGAHVIYFDELQQAIATATEDVMRAQDEANRKQGLLLEIHKEIKTLEKLRRKQYLEYLAEEEKQEANARDELVAFSMAEQAAADAGCM</sequence>